<organism evidence="1 2">
    <name type="scientific">Bordetella ansorpii</name>
    <dbReference type="NCBI Taxonomy" id="288768"/>
    <lineage>
        <taxon>Bacteria</taxon>
        <taxon>Pseudomonadati</taxon>
        <taxon>Pseudomonadota</taxon>
        <taxon>Betaproteobacteria</taxon>
        <taxon>Burkholderiales</taxon>
        <taxon>Alcaligenaceae</taxon>
        <taxon>Bordetella</taxon>
    </lineage>
</organism>
<dbReference type="GO" id="GO:0000160">
    <property type="term" value="P:phosphorelay signal transduction system"/>
    <property type="evidence" value="ECO:0007669"/>
    <property type="project" value="InterPro"/>
</dbReference>
<gene>
    <name evidence="1" type="ORF">SAMEA3906486_03815</name>
</gene>
<evidence type="ECO:0008006" key="3">
    <source>
        <dbReference type="Google" id="ProtNLM"/>
    </source>
</evidence>
<evidence type="ECO:0000313" key="2">
    <source>
        <dbReference type="Proteomes" id="UP000076848"/>
    </source>
</evidence>
<dbReference type="STRING" id="288768.SAMEA3906486_03815"/>
<dbReference type="Proteomes" id="UP000076848">
    <property type="component" value="Unassembled WGS sequence"/>
</dbReference>
<dbReference type="SUPFAM" id="SSF47226">
    <property type="entry name" value="Histidine-containing phosphotransfer domain, HPT domain"/>
    <property type="match status" value="1"/>
</dbReference>
<dbReference type="AlphaFoldDB" id="A0A157SN24"/>
<name>A0A157SN24_9BORD</name>
<protein>
    <recommendedName>
        <fullName evidence="3">HPt domain-containing protein</fullName>
    </recommendedName>
</protein>
<dbReference type="Gene3D" id="1.20.120.160">
    <property type="entry name" value="HPT domain"/>
    <property type="match status" value="1"/>
</dbReference>
<accession>A0A157SN24</accession>
<dbReference type="EMBL" id="FKIF01000007">
    <property type="protein sequence ID" value="SAI71889.1"/>
    <property type="molecule type" value="Genomic_DNA"/>
</dbReference>
<reference evidence="1 2" key="1">
    <citation type="submission" date="2016-04" db="EMBL/GenBank/DDBJ databases">
        <authorList>
            <consortium name="Pathogen Informatics"/>
        </authorList>
    </citation>
    <scope>NUCLEOTIDE SEQUENCE [LARGE SCALE GENOMIC DNA]</scope>
    <source>
        <strain evidence="1 2">H050680373</strain>
    </source>
</reference>
<dbReference type="InterPro" id="IPR036641">
    <property type="entry name" value="HPT_dom_sf"/>
</dbReference>
<evidence type="ECO:0000313" key="1">
    <source>
        <dbReference type="EMBL" id="SAI71889.1"/>
    </source>
</evidence>
<proteinExistence type="predicted"/>
<sequence length="138" mass="14659">MSVPFPPDGRVGPPGHALPSLAMLDLPRLRGICPDASQLNRLLLLAREQLHADLTRMRAALERGDAVAAAERIHHIKGAACMLCPTGDGLLGQLDAARAATLACTTMRDIGPVLADLEKSLRSFDAQLQAAIRAKPEP</sequence>
<keyword evidence="2" id="KW-1185">Reference proteome</keyword>